<dbReference type="Proteomes" id="UP000238338">
    <property type="component" value="Unassembled WGS sequence"/>
</dbReference>
<dbReference type="AlphaFoldDB" id="A0A2S8SAK8"/>
<gene>
    <name evidence="10" type="ORF">LX70_01641</name>
</gene>
<keyword evidence="5" id="KW-0560">Oxidoreductase</keyword>
<evidence type="ECO:0000313" key="10">
    <source>
        <dbReference type="EMBL" id="PQV57832.1"/>
    </source>
</evidence>
<evidence type="ECO:0000256" key="5">
    <source>
        <dbReference type="RuleBase" id="RU362125"/>
    </source>
</evidence>
<dbReference type="Gene3D" id="1.20.140.10">
    <property type="entry name" value="Butyryl-CoA Dehydrogenase, subunit A, domain 3"/>
    <property type="match status" value="1"/>
</dbReference>
<protein>
    <submittedName>
        <fullName evidence="10">Putative acyl-CoA dehydrogenase</fullName>
    </submittedName>
</protein>
<reference evidence="10 11" key="1">
    <citation type="submission" date="2018-02" db="EMBL/GenBank/DDBJ databases">
        <title>Genomic Encyclopedia of Archaeal and Bacterial Type Strains, Phase II (KMG-II): from individual species to whole genera.</title>
        <authorList>
            <person name="Goeker M."/>
        </authorList>
    </citation>
    <scope>NUCLEOTIDE SEQUENCE [LARGE SCALE GENOMIC DNA]</scope>
    <source>
        <strain evidence="10 11">DSM 18921</strain>
    </source>
</reference>
<dbReference type="Pfam" id="PF00441">
    <property type="entry name" value="Acyl-CoA_dh_1"/>
    <property type="match status" value="1"/>
</dbReference>
<dbReference type="SUPFAM" id="SSF47203">
    <property type="entry name" value="Acyl-CoA dehydrogenase C-terminal domain-like"/>
    <property type="match status" value="1"/>
</dbReference>
<dbReference type="Pfam" id="PF02770">
    <property type="entry name" value="Acyl-CoA_dh_M"/>
    <property type="match status" value="1"/>
</dbReference>
<dbReference type="InterPro" id="IPR041504">
    <property type="entry name" value="AidB_N"/>
</dbReference>
<evidence type="ECO:0000256" key="2">
    <source>
        <dbReference type="ARBA" id="ARBA00009347"/>
    </source>
</evidence>
<dbReference type="InterPro" id="IPR009100">
    <property type="entry name" value="AcylCoA_DH/oxidase_NM_dom_sf"/>
</dbReference>
<evidence type="ECO:0000256" key="6">
    <source>
        <dbReference type="SAM" id="MobiDB-lite"/>
    </source>
</evidence>
<feature type="domain" description="Acyl-CoA dehydrogenase/oxidase C-terminal" evidence="7">
    <location>
        <begin position="289"/>
        <end position="442"/>
    </location>
</feature>
<dbReference type="InterPro" id="IPR036250">
    <property type="entry name" value="AcylCo_DH-like_C"/>
</dbReference>
<feature type="domain" description="Adaptive response protein AidB N-terminal" evidence="9">
    <location>
        <begin position="21"/>
        <end position="173"/>
    </location>
</feature>
<proteinExistence type="inferred from homology"/>
<dbReference type="PANTHER" id="PTHR42707">
    <property type="entry name" value="ACYL-COA DEHYDROGENASE"/>
    <property type="match status" value="1"/>
</dbReference>
<dbReference type="PANTHER" id="PTHR42707:SF3">
    <property type="entry name" value="ACYL-COA DEHYDROGENASE AIDB-RELATED"/>
    <property type="match status" value="1"/>
</dbReference>
<comment type="cofactor">
    <cofactor evidence="1 5">
        <name>FAD</name>
        <dbReference type="ChEBI" id="CHEBI:57692"/>
    </cofactor>
</comment>
<dbReference type="SUPFAM" id="SSF56645">
    <property type="entry name" value="Acyl-CoA dehydrogenase NM domain-like"/>
    <property type="match status" value="1"/>
</dbReference>
<dbReference type="RefSeq" id="WP_105514041.1">
    <property type="nucleotide sequence ID" value="NZ_PVEP01000002.1"/>
</dbReference>
<feature type="region of interest" description="Disordered" evidence="6">
    <location>
        <begin position="1"/>
        <end position="32"/>
    </location>
</feature>
<comment type="similarity">
    <text evidence="2 5">Belongs to the acyl-CoA dehydrogenase family.</text>
</comment>
<keyword evidence="4 5" id="KW-0274">FAD</keyword>
<dbReference type="InterPro" id="IPR006089">
    <property type="entry name" value="Acyl-CoA_DH_CS"/>
</dbReference>
<dbReference type="GO" id="GO:0003995">
    <property type="term" value="F:acyl-CoA dehydrogenase activity"/>
    <property type="evidence" value="ECO:0007669"/>
    <property type="project" value="InterPro"/>
</dbReference>
<comment type="caution">
    <text evidence="10">The sequence shown here is derived from an EMBL/GenBank/DDBJ whole genome shotgun (WGS) entry which is preliminary data.</text>
</comment>
<feature type="domain" description="Acyl-CoA oxidase/dehydrogenase middle" evidence="8">
    <location>
        <begin position="187"/>
        <end position="278"/>
    </location>
</feature>
<sequence length="551" mass="58167">MDRDPAPLPPRSVLSTHEVANQPGDQPARDPWAGDGVLRGWLGLWGGAVDDAARFGAALATPALRAAAKAARHVPPELAPFDRAGRRLDEVRFHPGYHAVMATGVAAGYAALPWEGAAGGHMGHAAMVYMLSQVEPAICCPLTMTYAAVPALAVDPGVGAAWRAKLTARDYDPAIRPLAEKAGATLGMAMTEKQGGSDLRGCSTRAERDGGGWRLTGHKWFCSAPMSDGFLTLARTGKGLTCFLVPRWLPEGRNAIALMRLKDKLGNRANASAEIEYQGAFAHRLGEEGRGIATIIEMVHHTRLDTAIAPAGLMRAALAEALFWAEGRTVFQRRLIDQPLMRAVLADLALDWEGALALSMRVAAAFDGGAEADRAFARIAVALAKFLNNKRCPVVVAEAMEALGGMGYVEETPMPMLYREAPLNGIWEGSGNVICLDILRTLAKEPLAAEVLAAELDAGKGADRRYDAALAGHQARWPGLPPEAEARLFAERTAVLLAASILIRHAPGAVADGYVATRVAGEGGRVPGAVSGLDTAGILSRFGDQPATEAS</sequence>
<dbReference type="Gene3D" id="2.40.110.20">
    <property type="match status" value="1"/>
</dbReference>
<name>A0A2S8SAK8_9RHOB</name>
<dbReference type="InterPro" id="IPR009075">
    <property type="entry name" value="AcylCo_DH/oxidase_C"/>
</dbReference>
<dbReference type="OrthoDB" id="9771038at2"/>
<evidence type="ECO:0000256" key="3">
    <source>
        <dbReference type="ARBA" id="ARBA00022630"/>
    </source>
</evidence>
<dbReference type="InterPro" id="IPR052904">
    <property type="entry name" value="Acyl-CoA_dehydrogenase-like"/>
</dbReference>
<dbReference type="EMBL" id="PVEP01000002">
    <property type="protein sequence ID" value="PQV57832.1"/>
    <property type="molecule type" value="Genomic_DNA"/>
</dbReference>
<evidence type="ECO:0000259" key="7">
    <source>
        <dbReference type="Pfam" id="PF00441"/>
    </source>
</evidence>
<evidence type="ECO:0000256" key="4">
    <source>
        <dbReference type="ARBA" id="ARBA00022827"/>
    </source>
</evidence>
<dbReference type="InterPro" id="IPR006091">
    <property type="entry name" value="Acyl-CoA_Oxase/DH_mid-dom"/>
</dbReference>
<evidence type="ECO:0000313" key="11">
    <source>
        <dbReference type="Proteomes" id="UP000238338"/>
    </source>
</evidence>
<accession>A0A2S8SAK8</accession>
<keyword evidence="3 5" id="KW-0285">Flavoprotein</keyword>
<feature type="compositionally biased region" description="Pro residues" evidence="6">
    <location>
        <begin position="1"/>
        <end position="10"/>
    </location>
</feature>
<evidence type="ECO:0000256" key="1">
    <source>
        <dbReference type="ARBA" id="ARBA00001974"/>
    </source>
</evidence>
<dbReference type="Pfam" id="PF18158">
    <property type="entry name" value="AidB_N"/>
    <property type="match status" value="1"/>
</dbReference>
<evidence type="ECO:0000259" key="8">
    <source>
        <dbReference type="Pfam" id="PF02770"/>
    </source>
</evidence>
<evidence type="ECO:0000259" key="9">
    <source>
        <dbReference type="Pfam" id="PF18158"/>
    </source>
</evidence>
<keyword evidence="11" id="KW-1185">Reference proteome</keyword>
<dbReference type="Gene3D" id="6.10.250.600">
    <property type="match status" value="1"/>
</dbReference>
<dbReference type="PROSITE" id="PS00072">
    <property type="entry name" value="ACYL_COA_DH_1"/>
    <property type="match status" value="1"/>
</dbReference>
<organism evidence="10 11">
    <name type="scientific">Albidovulum denitrificans</name>
    <dbReference type="NCBI Taxonomy" id="404881"/>
    <lineage>
        <taxon>Bacteria</taxon>
        <taxon>Pseudomonadati</taxon>
        <taxon>Pseudomonadota</taxon>
        <taxon>Alphaproteobacteria</taxon>
        <taxon>Rhodobacterales</taxon>
        <taxon>Paracoccaceae</taxon>
        <taxon>Albidovulum</taxon>
    </lineage>
</organism>